<evidence type="ECO:0000256" key="6">
    <source>
        <dbReference type="ARBA" id="ARBA00022741"/>
    </source>
</evidence>
<dbReference type="PANTHER" id="PTHR45723">
    <property type="entry name" value="SERINE/THREONINE-PROTEIN KINASE RIO1"/>
    <property type="match status" value="1"/>
</dbReference>
<feature type="domain" description="RIO kinase" evidence="13">
    <location>
        <begin position="94"/>
        <end position="320"/>
    </location>
</feature>
<organism evidence="14 15">
    <name type="scientific">Microbacterium resistens</name>
    <dbReference type="NCBI Taxonomy" id="156977"/>
    <lineage>
        <taxon>Bacteria</taxon>
        <taxon>Bacillati</taxon>
        <taxon>Actinomycetota</taxon>
        <taxon>Actinomycetes</taxon>
        <taxon>Micrococcales</taxon>
        <taxon>Microbacteriaceae</taxon>
        <taxon>Microbacterium</taxon>
    </lineage>
</organism>
<proteinExistence type="inferred from homology"/>
<keyword evidence="8" id="KW-0067">ATP-binding</keyword>
<evidence type="ECO:0000256" key="11">
    <source>
        <dbReference type="ARBA" id="ARBA00048679"/>
    </source>
</evidence>
<comment type="catalytic activity">
    <reaction evidence="10">
        <text>L-threonyl-[protein] + ATP = O-phospho-L-threonyl-[protein] + ADP + H(+)</text>
        <dbReference type="Rhea" id="RHEA:46608"/>
        <dbReference type="Rhea" id="RHEA-COMP:11060"/>
        <dbReference type="Rhea" id="RHEA-COMP:11605"/>
        <dbReference type="ChEBI" id="CHEBI:15378"/>
        <dbReference type="ChEBI" id="CHEBI:30013"/>
        <dbReference type="ChEBI" id="CHEBI:30616"/>
        <dbReference type="ChEBI" id="CHEBI:61977"/>
        <dbReference type="ChEBI" id="CHEBI:456216"/>
        <dbReference type="EC" id="2.7.11.1"/>
    </reaction>
</comment>
<keyword evidence="6" id="KW-0547">Nucleotide-binding</keyword>
<keyword evidence="7 14" id="KW-0418">Kinase</keyword>
<evidence type="ECO:0000313" key="15">
    <source>
        <dbReference type="Proteomes" id="UP001259347"/>
    </source>
</evidence>
<evidence type="ECO:0000313" key="14">
    <source>
        <dbReference type="EMBL" id="MDR6867010.1"/>
    </source>
</evidence>
<keyword evidence="9" id="KW-0460">Magnesium</keyword>
<feature type="region of interest" description="Disordered" evidence="12">
    <location>
        <begin position="1"/>
        <end position="57"/>
    </location>
</feature>
<sequence length="324" mass="35080">MTPLPASSDASSFPILPSTTDPRPNTDLDTDTSSTNAGPGPDLGPDLGTGTGTGTEGLAFADVELAAEGQRWSTWPATTPTERGPEPRPDWVVTSAGAIDTELGILKSGKEADVFLLERAVPGDPSQRSLLAAKRYRSSEHRSFHRSAVYTEGRRTRNSRDARAMARKSTHGREVAAAQWSFAEFAALRRMWELGAPVPYPVQVSGTEVLMEFVGDATGAAPRLAQVRHDPEMLADCFAQVVEIMRIFARAGLAHGDLSPYNLLVHHGRVVVIDLPQIVDTVANPQGLDLLHRDCVNVCDWFGRHRVDCDAEELFAELVAEAFG</sequence>
<evidence type="ECO:0000259" key="13">
    <source>
        <dbReference type="SMART" id="SM00090"/>
    </source>
</evidence>
<dbReference type="Gene3D" id="3.30.200.20">
    <property type="entry name" value="Phosphorylase Kinase, domain 1"/>
    <property type="match status" value="1"/>
</dbReference>
<comment type="catalytic activity">
    <reaction evidence="11">
        <text>L-seryl-[protein] + ATP = O-phospho-L-seryl-[protein] + ADP + H(+)</text>
        <dbReference type="Rhea" id="RHEA:17989"/>
        <dbReference type="Rhea" id="RHEA-COMP:9863"/>
        <dbReference type="Rhea" id="RHEA-COMP:11604"/>
        <dbReference type="ChEBI" id="CHEBI:15378"/>
        <dbReference type="ChEBI" id="CHEBI:29999"/>
        <dbReference type="ChEBI" id="CHEBI:30616"/>
        <dbReference type="ChEBI" id="CHEBI:83421"/>
        <dbReference type="ChEBI" id="CHEBI:456216"/>
        <dbReference type="EC" id="2.7.11.1"/>
    </reaction>
</comment>
<keyword evidence="3" id="KW-0723">Serine/threonine-protein kinase</keyword>
<evidence type="ECO:0000256" key="10">
    <source>
        <dbReference type="ARBA" id="ARBA00047899"/>
    </source>
</evidence>
<evidence type="ECO:0000256" key="3">
    <source>
        <dbReference type="ARBA" id="ARBA00022527"/>
    </source>
</evidence>
<dbReference type="InterPro" id="IPR018934">
    <property type="entry name" value="RIO_dom"/>
</dbReference>
<name>A0ABU1SBK6_9MICO</name>
<dbReference type="SUPFAM" id="SSF56112">
    <property type="entry name" value="Protein kinase-like (PK-like)"/>
    <property type="match status" value="1"/>
</dbReference>
<comment type="caution">
    <text evidence="14">The sequence shown here is derived from an EMBL/GenBank/DDBJ whole genome shotgun (WGS) entry which is preliminary data.</text>
</comment>
<dbReference type="InterPro" id="IPR051272">
    <property type="entry name" value="RIO-type_Ser/Thr_kinase"/>
</dbReference>
<evidence type="ECO:0000256" key="5">
    <source>
        <dbReference type="ARBA" id="ARBA00022723"/>
    </source>
</evidence>
<dbReference type="RefSeq" id="WP_310019366.1">
    <property type="nucleotide sequence ID" value="NZ_JAVDUM010000006.1"/>
</dbReference>
<dbReference type="EC" id="2.7.11.1" evidence="2"/>
<keyword evidence="5" id="KW-0479">Metal-binding</keyword>
<keyword evidence="4 14" id="KW-0808">Transferase</keyword>
<evidence type="ECO:0000256" key="12">
    <source>
        <dbReference type="SAM" id="MobiDB-lite"/>
    </source>
</evidence>
<evidence type="ECO:0000256" key="8">
    <source>
        <dbReference type="ARBA" id="ARBA00022840"/>
    </source>
</evidence>
<evidence type="ECO:0000256" key="1">
    <source>
        <dbReference type="ARBA" id="ARBA00009196"/>
    </source>
</evidence>
<feature type="compositionally biased region" description="Low complexity" evidence="12">
    <location>
        <begin position="31"/>
        <end position="46"/>
    </location>
</feature>
<evidence type="ECO:0000256" key="7">
    <source>
        <dbReference type="ARBA" id="ARBA00022777"/>
    </source>
</evidence>
<gene>
    <name evidence="14" type="ORF">J2Y69_001609</name>
</gene>
<dbReference type="GO" id="GO:0004674">
    <property type="term" value="F:protein serine/threonine kinase activity"/>
    <property type="evidence" value="ECO:0007669"/>
    <property type="project" value="UniProtKB-EC"/>
</dbReference>
<dbReference type="EMBL" id="JAVDUM010000006">
    <property type="protein sequence ID" value="MDR6867010.1"/>
    <property type="molecule type" value="Genomic_DNA"/>
</dbReference>
<comment type="similarity">
    <text evidence="1">Belongs to the protein kinase superfamily. RIO-type Ser/Thr kinase family.</text>
</comment>
<evidence type="ECO:0000256" key="2">
    <source>
        <dbReference type="ARBA" id="ARBA00012513"/>
    </source>
</evidence>
<dbReference type="InterPro" id="IPR011009">
    <property type="entry name" value="Kinase-like_dom_sf"/>
</dbReference>
<dbReference type="InterPro" id="IPR000687">
    <property type="entry name" value="RIO_kinase"/>
</dbReference>
<keyword evidence="15" id="KW-1185">Reference proteome</keyword>
<dbReference type="Gene3D" id="1.10.510.10">
    <property type="entry name" value="Transferase(Phosphotransferase) domain 1"/>
    <property type="match status" value="1"/>
</dbReference>
<evidence type="ECO:0000256" key="9">
    <source>
        <dbReference type="ARBA" id="ARBA00022842"/>
    </source>
</evidence>
<evidence type="ECO:0000256" key="4">
    <source>
        <dbReference type="ARBA" id="ARBA00022679"/>
    </source>
</evidence>
<feature type="region of interest" description="Disordered" evidence="12">
    <location>
        <begin position="69"/>
        <end position="89"/>
    </location>
</feature>
<reference evidence="14 15" key="1">
    <citation type="submission" date="2023-07" db="EMBL/GenBank/DDBJ databases">
        <title>Sorghum-associated microbial communities from plants grown in Nebraska, USA.</title>
        <authorList>
            <person name="Schachtman D."/>
        </authorList>
    </citation>
    <scope>NUCLEOTIDE SEQUENCE [LARGE SCALE GENOMIC DNA]</scope>
    <source>
        <strain evidence="14 15">2980</strain>
    </source>
</reference>
<dbReference type="Proteomes" id="UP001259347">
    <property type="component" value="Unassembled WGS sequence"/>
</dbReference>
<dbReference type="Pfam" id="PF01163">
    <property type="entry name" value="RIO1"/>
    <property type="match status" value="1"/>
</dbReference>
<accession>A0ABU1SBK6</accession>
<dbReference type="SMART" id="SM00090">
    <property type="entry name" value="RIO"/>
    <property type="match status" value="1"/>
</dbReference>
<protein>
    <recommendedName>
        <fullName evidence="2">non-specific serine/threonine protein kinase</fullName>
        <ecNumber evidence="2">2.7.11.1</ecNumber>
    </recommendedName>
</protein>